<dbReference type="VEuPathDB" id="FungiDB:M747DRAFT_279279"/>
<name>A0A100IUP3_ASPNG</name>
<dbReference type="InterPro" id="IPR010730">
    <property type="entry name" value="HET"/>
</dbReference>
<keyword evidence="1" id="KW-0040">ANK repeat</keyword>
<sequence>MSSSTTNHALIYNFQKACLEGNLRRVRRALSSGRLSAKDCDTGLRLATKYAYLDIVAALFDAGVPMSPNAIGCLCGHEGKQDPRVIRLYFDRGLEPRDCITTNGEPLLRFYSVDCARELLERGVDPNRCGPRGISPLASSLEIVHEDGGATFDLLVQYGARTDPSLLFDALVWGSDAAIKFRFLLSRGLDPTTTISAKWGTPLHVAALFAMEEVIRILLDLGADPNSRSYCTKFKNNSPVEVAKWKKRASHEGSSMKRTYQSVIEILESEKGGPCCLSVAVSERPNAENSTKPPETKKGGIDVQRANDITDCTSLMMANTAGFIHTVLPLDGHYIRLLKFESTAPEEPLKLSLKTCKFAEKPDHNSLSYEWGSTAADQLILVNDRLFFIRENLHSFLKVLARSAYRDTYFFADAICINQNDISERNAQVQRMGDIYAQAKIVLVWLGPATAESDLIFDVCIDLTVNKSIVPAKLRKNKAQIDALDTIYQRSYWTRLWIIQELFLARNIILSCGSKSTAWSAFKQLPRWNKREFALGGFTGVDMVLESTPAGRHARDILDELDKRDQGRSTFTRIGLVDLILKFGLAQCSDVRDRVYGLLGLASASSASSKAEEGRGFEVIVDYSESPMCLFVRLLRTMPRELRIGTALELFKVLELQRAPESAIIGSNPDTDLSLSFEISFTHIGHLRNVTQSYDKYLHQLPAGKSFAQIQKGERQNAMAIYGGGPLYSIMSYDSCVTASGACGGDDVFLLECTNFVLIRHYDEWGGTSGYIRGLLCSGKSEQSIQRAGEILDSFLPHLPFINGNCLRSERHTIFKLAGPADFVYEELSLRQIILLLTYTGQHSDYWSRQLEASTKELMSIRAG</sequence>
<dbReference type="OrthoDB" id="5135333at2759"/>
<dbReference type="AlphaFoldDB" id="A0A100IUP3"/>
<evidence type="ECO:0000259" key="2">
    <source>
        <dbReference type="Pfam" id="PF06985"/>
    </source>
</evidence>
<evidence type="ECO:0000313" key="3">
    <source>
        <dbReference type="EMBL" id="GAQ47532.1"/>
    </source>
</evidence>
<dbReference type="VEuPathDB" id="FungiDB:ASPNIDRAFT2_1182733"/>
<dbReference type="SUPFAM" id="SSF48403">
    <property type="entry name" value="Ankyrin repeat"/>
    <property type="match status" value="1"/>
</dbReference>
<dbReference type="PANTHER" id="PTHR24148:SF73">
    <property type="entry name" value="HET DOMAIN PROTEIN (AFU_ORTHOLOGUE AFUA_8G01020)"/>
    <property type="match status" value="1"/>
</dbReference>
<dbReference type="VEuPathDB" id="FungiDB:An12g02930"/>
<dbReference type="EMBL" id="BCMY01000031">
    <property type="protein sequence ID" value="GAQ47532.1"/>
    <property type="molecule type" value="Genomic_DNA"/>
</dbReference>
<dbReference type="InterPro" id="IPR052895">
    <property type="entry name" value="HetReg/Transcr_Mod"/>
</dbReference>
<dbReference type="PANTHER" id="PTHR24148">
    <property type="entry name" value="ANKYRIN REPEAT DOMAIN-CONTAINING PROTEIN 39 HOMOLOG-RELATED"/>
    <property type="match status" value="1"/>
</dbReference>
<evidence type="ECO:0000256" key="1">
    <source>
        <dbReference type="PROSITE-ProRule" id="PRU00023"/>
    </source>
</evidence>
<dbReference type="InterPro" id="IPR036770">
    <property type="entry name" value="Ankyrin_rpt-contain_sf"/>
</dbReference>
<feature type="domain" description="Heterokaryon incompatibility" evidence="2">
    <location>
        <begin position="366"/>
        <end position="501"/>
    </location>
</feature>
<evidence type="ECO:0000313" key="4">
    <source>
        <dbReference type="Proteomes" id="UP000068243"/>
    </source>
</evidence>
<dbReference type="VEuPathDB" id="FungiDB:An12g02900"/>
<feature type="repeat" description="ANK" evidence="1">
    <location>
        <begin position="198"/>
        <end position="230"/>
    </location>
</feature>
<protein>
    <recommendedName>
        <fullName evidence="2">Heterokaryon incompatibility domain-containing protein</fullName>
    </recommendedName>
</protein>
<dbReference type="InterPro" id="IPR002110">
    <property type="entry name" value="Ankyrin_rpt"/>
</dbReference>
<accession>A0A100IUP3</accession>
<dbReference type="Gene3D" id="1.25.40.20">
    <property type="entry name" value="Ankyrin repeat-containing domain"/>
    <property type="match status" value="2"/>
</dbReference>
<dbReference type="PROSITE" id="PS50088">
    <property type="entry name" value="ANK_REPEAT"/>
    <property type="match status" value="1"/>
</dbReference>
<dbReference type="VEuPathDB" id="FungiDB:M747DRAFT_322907"/>
<dbReference type="PROSITE" id="PS50297">
    <property type="entry name" value="ANK_REP_REGION"/>
    <property type="match status" value="1"/>
</dbReference>
<dbReference type="Proteomes" id="UP000068243">
    <property type="component" value="Unassembled WGS sequence"/>
</dbReference>
<dbReference type="Pfam" id="PF06985">
    <property type="entry name" value="HET"/>
    <property type="match status" value="1"/>
</dbReference>
<dbReference type="SMART" id="SM00248">
    <property type="entry name" value="ANK"/>
    <property type="match status" value="3"/>
</dbReference>
<comment type="caution">
    <text evidence="3">The sequence shown here is derived from an EMBL/GenBank/DDBJ whole genome shotgun (WGS) entry which is preliminary data.</text>
</comment>
<dbReference type="VEuPathDB" id="FungiDB:ATCC64974_41350"/>
<reference evidence="4" key="1">
    <citation type="journal article" date="2016" name="Genome Announc.">
        <title>Draft genome sequence of Aspergillus niger strain An76.</title>
        <authorList>
            <person name="Gong W."/>
            <person name="Cheng Z."/>
            <person name="Zhang H."/>
            <person name="Liu L."/>
            <person name="Gao P."/>
            <person name="Wang L."/>
        </authorList>
    </citation>
    <scope>NUCLEOTIDE SEQUENCE [LARGE SCALE GENOMIC DNA]</scope>
    <source>
        <strain evidence="4">An76</strain>
    </source>
</reference>
<gene>
    <name evidence="3" type="ORF">ABL_10193</name>
</gene>
<proteinExistence type="predicted"/>
<dbReference type="Pfam" id="PF00023">
    <property type="entry name" value="Ank"/>
    <property type="match status" value="1"/>
</dbReference>
<dbReference type="OMA" id="IMANYSA"/>
<organism evidence="3 4">
    <name type="scientific">Aspergillus niger</name>
    <dbReference type="NCBI Taxonomy" id="5061"/>
    <lineage>
        <taxon>Eukaryota</taxon>
        <taxon>Fungi</taxon>
        <taxon>Dikarya</taxon>
        <taxon>Ascomycota</taxon>
        <taxon>Pezizomycotina</taxon>
        <taxon>Eurotiomycetes</taxon>
        <taxon>Eurotiomycetidae</taxon>
        <taxon>Eurotiales</taxon>
        <taxon>Aspergillaceae</taxon>
        <taxon>Aspergillus</taxon>
        <taxon>Aspergillus subgen. Circumdati</taxon>
    </lineage>
</organism>
<dbReference type="VEuPathDB" id="FungiDB:ATCC64974_41330"/>
<dbReference type="VEuPathDB" id="FungiDB:ASPNIDRAFT2_1172131"/>